<dbReference type="OrthoDB" id="5126878at2759"/>
<dbReference type="Proteomes" id="UP000053411">
    <property type="component" value="Unassembled WGS sequence"/>
</dbReference>
<dbReference type="VEuPathDB" id="FungiDB:Z520_00903"/>
<dbReference type="PANTHER" id="PTHR38111">
    <property type="entry name" value="ZN(2)-C6 FUNGAL-TYPE DOMAIN-CONTAINING PROTEIN-RELATED"/>
    <property type="match status" value="1"/>
</dbReference>
<dbReference type="InterPro" id="IPR053178">
    <property type="entry name" value="Osmoadaptation_assoc"/>
</dbReference>
<evidence type="ECO:0008006" key="4">
    <source>
        <dbReference type="Google" id="ProtNLM"/>
    </source>
</evidence>
<dbReference type="RefSeq" id="XP_016638332.1">
    <property type="nucleotide sequence ID" value="XM_016771422.1"/>
</dbReference>
<sequence>MFEFINSTPAQLSPSQATRVRIRKQAMKKVAAARRRRGTYGKHNLRQLPNFLHPTQSSSPEDQEHSQSKHLQMDRRGLRDLDPPSLLQADYSHLIVSAHFSILNICPLASLHLGLAKVSHFTSDPVHMRDIFIFPYGGNSLLSFVPSRYGQTPSLTYAADCVVERLRGIVDSNRVPSGGPTVASRYVKALKCLQAALDDRELCMKPETLCATELLAVKLLDTQRGKSWIHHAGGAARLIEHRGPDRFNTDFEKALFVAQAGPIVTEALINGTPCFLAEEAWREVFRSAILPNDLWGERTELVMSLWGHLVSAPSMFKTAEELICSRHPVARGTVSSVIDRICHARAALLRWYTEHKVSLVPLDDTREADIFRCEPSIFSMSMVRRVQLLGTYLSCVILMSRLLIALAPARFSVLESGCQEMAEKVLRIGGQIEASNQPILCGLFVTQTWWVANATIQTRDEWMSSQRFLDGEVINRSTFENWCRAFGRSVAGKPNN</sequence>
<keyword evidence="3" id="KW-1185">Reference proteome</keyword>
<dbReference type="EMBL" id="KN848062">
    <property type="protein sequence ID" value="KIY04210.1"/>
    <property type="molecule type" value="Genomic_DNA"/>
</dbReference>
<feature type="region of interest" description="Disordered" evidence="1">
    <location>
        <begin position="1"/>
        <end position="20"/>
    </location>
</feature>
<organism evidence="2 3">
    <name type="scientific">Fonsecaea multimorphosa CBS 102226</name>
    <dbReference type="NCBI Taxonomy" id="1442371"/>
    <lineage>
        <taxon>Eukaryota</taxon>
        <taxon>Fungi</taxon>
        <taxon>Dikarya</taxon>
        <taxon>Ascomycota</taxon>
        <taxon>Pezizomycotina</taxon>
        <taxon>Eurotiomycetes</taxon>
        <taxon>Chaetothyriomycetidae</taxon>
        <taxon>Chaetothyriales</taxon>
        <taxon>Herpotrichiellaceae</taxon>
        <taxon>Fonsecaea</taxon>
    </lineage>
</organism>
<dbReference type="PANTHER" id="PTHR38111:SF6">
    <property type="entry name" value="FINGER DOMAIN PROTEIN, PUTATIVE (AFU_ORTHOLOGUE AFUA_8G01940)-RELATED"/>
    <property type="match status" value="1"/>
</dbReference>
<proteinExistence type="predicted"/>
<feature type="compositionally biased region" description="Basic residues" evidence="1">
    <location>
        <begin position="29"/>
        <end position="45"/>
    </location>
</feature>
<dbReference type="STRING" id="1442371.A0A0D2KL41"/>
<name>A0A0D2KL41_9EURO</name>
<feature type="compositionally biased region" description="Basic and acidic residues" evidence="1">
    <location>
        <begin position="62"/>
        <end position="74"/>
    </location>
</feature>
<evidence type="ECO:0000256" key="1">
    <source>
        <dbReference type="SAM" id="MobiDB-lite"/>
    </source>
</evidence>
<reference evidence="2 3" key="1">
    <citation type="submission" date="2015-01" db="EMBL/GenBank/DDBJ databases">
        <title>The Genome Sequence of Fonsecaea multimorphosa CBS 102226.</title>
        <authorList>
            <consortium name="The Broad Institute Genomics Platform"/>
            <person name="Cuomo C."/>
            <person name="de Hoog S."/>
            <person name="Gorbushina A."/>
            <person name="Stielow B."/>
            <person name="Teixiera M."/>
            <person name="Abouelleil A."/>
            <person name="Chapman S.B."/>
            <person name="Priest M."/>
            <person name="Young S.K."/>
            <person name="Wortman J."/>
            <person name="Nusbaum C."/>
            <person name="Birren B."/>
        </authorList>
    </citation>
    <scope>NUCLEOTIDE SEQUENCE [LARGE SCALE GENOMIC DNA]</scope>
    <source>
        <strain evidence="2 3">CBS 102226</strain>
    </source>
</reference>
<feature type="compositionally biased region" description="Polar residues" evidence="1">
    <location>
        <begin position="1"/>
        <end position="18"/>
    </location>
</feature>
<evidence type="ECO:0000313" key="2">
    <source>
        <dbReference type="EMBL" id="KIY04210.1"/>
    </source>
</evidence>
<evidence type="ECO:0000313" key="3">
    <source>
        <dbReference type="Proteomes" id="UP000053411"/>
    </source>
</evidence>
<accession>A0A0D2KL41</accession>
<feature type="region of interest" description="Disordered" evidence="1">
    <location>
        <begin position="29"/>
        <end position="74"/>
    </location>
</feature>
<dbReference type="AlphaFoldDB" id="A0A0D2KL41"/>
<dbReference type="GeneID" id="27706649"/>
<protein>
    <recommendedName>
        <fullName evidence="4">Transcription factor domain-containing protein</fullName>
    </recommendedName>
</protein>
<gene>
    <name evidence="2" type="ORF">Z520_00903</name>
</gene>